<dbReference type="Proteomes" id="UP000189580">
    <property type="component" value="Chromosome d"/>
</dbReference>
<dbReference type="RefSeq" id="XP_018736837.1">
    <property type="nucleotide sequence ID" value="XM_018882464.1"/>
</dbReference>
<dbReference type="Pfam" id="PF08626">
    <property type="entry name" value="TRAPPC9-Trs120"/>
    <property type="match status" value="1"/>
</dbReference>
<dbReference type="GeneID" id="30037561"/>
<dbReference type="Pfam" id="PF26251">
    <property type="entry name" value="TPR_TRAPPC9-Trs120"/>
    <property type="match status" value="1"/>
</dbReference>
<name>A0A161HFL9_9ASCO</name>
<evidence type="ECO:0000256" key="1">
    <source>
        <dbReference type="ARBA" id="ARBA00004555"/>
    </source>
</evidence>
<comment type="subcellular location">
    <subcellularLocation>
        <location evidence="1">Golgi apparatus</location>
    </subcellularLocation>
</comment>
<evidence type="ECO:0000313" key="9">
    <source>
        <dbReference type="EMBL" id="ANB14360.1"/>
    </source>
</evidence>
<evidence type="ECO:0000259" key="8">
    <source>
        <dbReference type="Pfam" id="PF26283"/>
    </source>
</evidence>
<dbReference type="InterPro" id="IPR058564">
    <property type="entry name" value="TPR_TRAPPC9_Trs120"/>
</dbReference>
<gene>
    <name evidence="9" type="primary">TRS120</name>
    <name evidence="9" type="ORF">AWJ20_5331</name>
</gene>
<keyword evidence="2" id="KW-0333">Golgi apparatus</keyword>
<evidence type="ECO:0000259" key="4">
    <source>
        <dbReference type="Pfam" id="PF08626"/>
    </source>
</evidence>
<keyword evidence="10" id="KW-1185">Reference proteome</keyword>
<feature type="region of interest" description="Disordered" evidence="3">
    <location>
        <begin position="143"/>
        <end position="207"/>
    </location>
</feature>
<feature type="domain" description="Trs120/TRAPPC9 first Ig-like" evidence="6">
    <location>
        <begin position="657"/>
        <end position="839"/>
    </location>
</feature>
<feature type="compositionally biased region" description="Pro residues" evidence="3">
    <location>
        <begin position="374"/>
        <end position="390"/>
    </location>
</feature>
<feature type="compositionally biased region" description="Low complexity" evidence="3">
    <location>
        <begin position="339"/>
        <end position="352"/>
    </location>
</feature>
<dbReference type="InterPro" id="IPR013935">
    <property type="entry name" value="Trs120_TRAPPC9"/>
</dbReference>
<dbReference type="Pfam" id="PF26283">
    <property type="entry name" value="Ig_TRAPPC9-Trs120_4th"/>
    <property type="match status" value="1"/>
</dbReference>
<feature type="domain" description="Trs120/TRAPPC9 N-terminal" evidence="4">
    <location>
        <begin position="1"/>
        <end position="329"/>
    </location>
</feature>
<dbReference type="InterPro" id="IPR058565">
    <property type="entry name" value="Ig_TRAPPC9_Trs120_1st"/>
</dbReference>
<dbReference type="GO" id="GO:0005802">
    <property type="term" value="C:trans-Golgi network"/>
    <property type="evidence" value="ECO:0007669"/>
    <property type="project" value="TreeGrafter"/>
</dbReference>
<evidence type="ECO:0000256" key="3">
    <source>
        <dbReference type="SAM" id="MobiDB-lite"/>
    </source>
</evidence>
<feature type="domain" description="Trs120/TRAPPC9 TPR region" evidence="5">
    <location>
        <begin position="404"/>
        <end position="641"/>
    </location>
</feature>
<dbReference type="EMBL" id="CP014502">
    <property type="protein sequence ID" value="ANB14360.1"/>
    <property type="molecule type" value="Genomic_DNA"/>
</dbReference>
<dbReference type="Pfam" id="PF26280">
    <property type="entry name" value="Ig_TRAPPC9-Trs120_2nd"/>
    <property type="match status" value="1"/>
</dbReference>
<evidence type="ECO:0000313" key="10">
    <source>
        <dbReference type="Proteomes" id="UP000189580"/>
    </source>
</evidence>
<sequence>MFSPQGYPNGKVVYDFSLSQNDEQYYSMYDLEPYRQTFAVFALTSYKEFCGESGHGQWLEEALKRLRNQYPAAIMHKIFVFGVPKEGVLEIESKHIFGILSSASKLSSFTSLETAMCDVTSDFLAELAVYVISRQMGSFKSPSIKGLDAPPGVSNRNRRVSGRGGPLRSDAEGSPGAKGISSGGSGQATPTNTSPTPPPTSTAHDKPYNVSIHKSFSRQISPSISSNLSGTTMSNASSYSNSISITKTGSISLGLSDRTKSKQHGRMIKFLGNMYLLAGRLSDALKEFTEAATILKTAYDHLWYGSALEGIGICLVLQSFLEVPVTIPTVALHATLRGGTHNHTSSVSHSSTNGGGYGSGYGSRNESTSSINGTPPPTSPSPSPEGPTMPAPLRTSGSDEPPRLNDFLPDLTDAVIRFYNRTPTSSEDTIPQIVYCETILRFAKLLVMSRQGGGWNGAVLSAIVRGTPLQLNITSDSPSAASVAAWCNKIYSTGIANLPIPLQVRLYSGLASLYSGVGLHRKRAFVLREMVLRMVGNPIAAETGVLQMLDRSQKGGIIEFLDSVCRVFSAGEVTSIGSGWLELRLSFLKSCISICESISHYQGVVYFISLLFSTMADSLDRDEQLRLFSSLHRAVELSRKSERGPVYGQYWDPYMLRDIKVLPPTTVMPTRFTRRRSESKSVESQNSEVFLYNPYSKSKDVSERVLVQGERVEFSLKIQNPFEFEVHVNEITLLTKNVELIDAKLGNVFIPGSSVHDLFIVTSPKTPGELIITGCKIEVSGCHPEEYQLSNQGLPRLEVKLKTHGINSGIKRGDIDETRNTVNNNSLVTVRELKLAVLPSQPLLLPKNQLSLEQTWVMVLEGEKKNFTISLSNQSNTNCKLVNFGFVDSTTEPLQATLADKDLPLNEVYECEYFLYKRRALQILNSPGIGPHETGEYDFQVSGKRGLTSAVINLDYGVMDSDESEKSENTSEDADSLTTWVRRITVPVNVTVNPSIELSACDIIPLTEYRSSEHPLTRIDGLLQPLEPNSRYFILVLDLRNAWSQAMNVKIWSKSADNKRLSEVTQLIYPSRTSRFLLPIKWEPSKADSEFYPQKPIPTMSRKQYVVDQNLTPEQVKLMTETFWYREQLLSYLGGEWEVDGSTRTGSVELRGIRLSRWMVTTLRTELVKVSMNMFSSSSSIAQVNELTWQVDVDDDQLVVRSTIFNGSDVPISGILRLVPSLRYGNEGPIEADEIHKKIIYNGVLQRPVLQIMPGQSVDVDLGIIVLLRGEYEWTSMFEVADGLEPRQYVQREPLFMTAI</sequence>
<proteinExistence type="predicted"/>
<dbReference type="Pfam" id="PF26254">
    <property type="entry name" value="Ig_TRAPPC9-Trs120_1st"/>
    <property type="match status" value="1"/>
</dbReference>
<protein>
    <submittedName>
        <fullName evidence="9">Trs120p</fullName>
    </submittedName>
</protein>
<evidence type="ECO:0000256" key="2">
    <source>
        <dbReference type="ARBA" id="ARBA00023034"/>
    </source>
</evidence>
<reference evidence="9 10" key="1">
    <citation type="submission" date="2016-02" db="EMBL/GenBank/DDBJ databases">
        <title>Complete genome sequence and transcriptome regulation of the pentose utilising yeast Sugiyamaella lignohabitans.</title>
        <authorList>
            <person name="Bellasio M."/>
            <person name="Peymann A."/>
            <person name="Valli M."/>
            <person name="Sipitzky M."/>
            <person name="Graf A."/>
            <person name="Sauer M."/>
            <person name="Marx H."/>
            <person name="Mattanovich D."/>
        </authorList>
    </citation>
    <scope>NUCLEOTIDE SEQUENCE [LARGE SCALE GENOMIC DNA]</scope>
    <source>
        <strain evidence="9 10">CBS 10342</strain>
    </source>
</reference>
<dbReference type="OrthoDB" id="27962at2759"/>
<organism evidence="9 10">
    <name type="scientific">Sugiyamaella lignohabitans</name>
    <dbReference type="NCBI Taxonomy" id="796027"/>
    <lineage>
        <taxon>Eukaryota</taxon>
        <taxon>Fungi</taxon>
        <taxon>Dikarya</taxon>
        <taxon>Ascomycota</taxon>
        <taxon>Saccharomycotina</taxon>
        <taxon>Dipodascomycetes</taxon>
        <taxon>Dipodascales</taxon>
        <taxon>Trichomonascaceae</taxon>
        <taxon>Sugiyamaella</taxon>
    </lineage>
</organism>
<dbReference type="InterPro" id="IPR058563">
    <property type="entry name" value="Trs120_TRAPPC9_N"/>
</dbReference>
<dbReference type="Pfam" id="PF26282">
    <property type="entry name" value="Ig_TRAPPC9-Trs120_3rd"/>
    <property type="match status" value="1"/>
</dbReference>
<evidence type="ECO:0000259" key="6">
    <source>
        <dbReference type="Pfam" id="PF26254"/>
    </source>
</evidence>
<dbReference type="InterPro" id="IPR058568">
    <property type="entry name" value="Ig_TRAPPC9_Trs120_4th"/>
</dbReference>
<dbReference type="InterPro" id="IPR058567">
    <property type="entry name" value="Ig_TRAPPC9_Trs120_3rd"/>
</dbReference>
<dbReference type="KEGG" id="slb:AWJ20_5331"/>
<dbReference type="PANTHER" id="PTHR21512">
    <property type="entry name" value="TRAFFICKING PROTEIN PARTICLE COMPLEX SUBUNIT 9"/>
    <property type="match status" value="1"/>
</dbReference>
<evidence type="ECO:0000259" key="7">
    <source>
        <dbReference type="Pfam" id="PF26282"/>
    </source>
</evidence>
<evidence type="ECO:0000259" key="5">
    <source>
        <dbReference type="Pfam" id="PF26251"/>
    </source>
</evidence>
<feature type="region of interest" description="Disordered" evidence="3">
    <location>
        <begin position="339"/>
        <end position="406"/>
    </location>
</feature>
<feature type="domain" description="Trs120/TRAPPC9 third Ig-like" evidence="7">
    <location>
        <begin position="996"/>
        <end position="1164"/>
    </location>
</feature>
<feature type="domain" description="Trs120/TRAPPC9 fourth Ig-like" evidence="8">
    <location>
        <begin position="1186"/>
        <end position="1299"/>
    </location>
</feature>
<dbReference type="PANTHER" id="PTHR21512:SF5">
    <property type="entry name" value="TRAFFICKING PROTEIN PARTICLE COMPLEX SUBUNIT 9"/>
    <property type="match status" value="1"/>
</dbReference>
<accession>A0A161HFL9</accession>